<evidence type="ECO:0008006" key="4">
    <source>
        <dbReference type="Google" id="ProtNLM"/>
    </source>
</evidence>
<feature type="compositionally biased region" description="Basic and acidic residues" evidence="1">
    <location>
        <begin position="376"/>
        <end position="385"/>
    </location>
</feature>
<feature type="compositionally biased region" description="Acidic residues" evidence="1">
    <location>
        <begin position="255"/>
        <end position="272"/>
    </location>
</feature>
<evidence type="ECO:0000313" key="3">
    <source>
        <dbReference type="Proteomes" id="UP000265631"/>
    </source>
</evidence>
<feature type="region of interest" description="Disordered" evidence="1">
    <location>
        <begin position="376"/>
        <end position="402"/>
    </location>
</feature>
<accession>A0A395MWN8</accession>
<dbReference type="STRING" id="2594813.A0A395MWN8"/>
<dbReference type="AlphaFoldDB" id="A0A395MWN8"/>
<dbReference type="EMBL" id="PXXK01000069">
    <property type="protein sequence ID" value="RFN52328.1"/>
    <property type="molecule type" value="Genomic_DNA"/>
</dbReference>
<organism evidence="2 3">
    <name type="scientific">Fusarium flagelliforme</name>
    <dbReference type="NCBI Taxonomy" id="2675880"/>
    <lineage>
        <taxon>Eukaryota</taxon>
        <taxon>Fungi</taxon>
        <taxon>Dikarya</taxon>
        <taxon>Ascomycota</taxon>
        <taxon>Pezizomycotina</taxon>
        <taxon>Sordariomycetes</taxon>
        <taxon>Hypocreomycetidae</taxon>
        <taxon>Hypocreales</taxon>
        <taxon>Nectriaceae</taxon>
        <taxon>Fusarium</taxon>
        <taxon>Fusarium incarnatum-equiseti species complex</taxon>
    </lineage>
</organism>
<reference evidence="2 3" key="1">
    <citation type="journal article" date="2018" name="PLoS Pathog.">
        <title>Evolution of structural diversity of trichothecenes, a family of toxins produced by plant pathogenic and entomopathogenic fungi.</title>
        <authorList>
            <person name="Proctor R.H."/>
            <person name="McCormick S.P."/>
            <person name="Kim H.S."/>
            <person name="Cardoza R.E."/>
            <person name="Stanley A.M."/>
            <person name="Lindo L."/>
            <person name="Kelly A."/>
            <person name="Brown D.W."/>
            <person name="Lee T."/>
            <person name="Vaughan M.M."/>
            <person name="Alexander N.J."/>
            <person name="Busman M."/>
            <person name="Gutierrez S."/>
        </authorList>
    </citation>
    <scope>NUCLEOTIDE SEQUENCE [LARGE SCALE GENOMIC DNA]</scope>
    <source>
        <strain evidence="2 3">NRRL 13405</strain>
    </source>
</reference>
<evidence type="ECO:0000313" key="2">
    <source>
        <dbReference type="EMBL" id="RFN52328.1"/>
    </source>
</evidence>
<evidence type="ECO:0000256" key="1">
    <source>
        <dbReference type="SAM" id="MobiDB-lite"/>
    </source>
</evidence>
<gene>
    <name evidence="2" type="ORF">FIE12Z_3398</name>
</gene>
<name>A0A395MWN8_9HYPO</name>
<comment type="caution">
    <text evidence="2">The sequence shown here is derived from an EMBL/GenBank/DDBJ whole genome shotgun (WGS) entry which is preliminary data.</text>
</comment>
<keyword evidence="3" id="KW-1185">Reference proteome</keyword>
<protein>
    <recommendedName>
        <fullName evidence="4">HNH nuclease domain-containing protein</fullName>
    </recommendedName>
</protein>
<dbReference type="Proteomes" id="UP000265631">
    <property type="component" value="Unassembled WGS sequence"/>
</dbReference>
<proteinExistence type="predicted"/>
<feature type="region of interest" description="Disordered" evidence="1">
    <location>
        <begin position="250"/>
        <end position="297"/>
    </location>
</feature>
<feature type="compositionally biased region" description="Low complexity" evidence="1">
    <location>
        <begin position="386"/>
        <end position="396"/>
    </location>
</feature>
<sequence>MGSSTSSASSAQGLFETEMAQSYSPNSPFSRKRWDPVLHTWRQSKAVQLFSPKNASKADAIFGEGAANEIYTPHNGLFLHEMVEHALTKGYIAIVPDGKLDGLINYKVVVLDKQCREVQRWIGRSDVDGFKRYIDLDERQLRFKTDARPKMRYVWWTYLNAVLRTFYWADSYSDYGNINRCQEVRWLDSYWKHHGPFAKRNQLMWFVRGSGPNWTAAFLHGFEEEGDTLTDKEDLERIFRDDHCQRKYRSVPEHEYEEIDSSDEGDTEEQEQNGEKTSGINDTAGPLAPNPTFLQRHRNGEQLTSADLLREMDRLVGTPIAGHEQHMSSGNDMAMSRVAPGEVGTELGLVVWGERASGDDSKKTVTTTVTTTTIEGEKTTTKTEVTETTTTVTTTTNGDDGR</sequence>